<reference evidence="1 2" key="1">
    <citation type="submission" date="2020-09" db="EMBL/GenBank/DDBJ databases">
        <title>Characterization of Paenibacillus peoriae strain ZF390 with broad-spectrum antimicrobial activity as a potential biocontrol agent.</title>
        <authorList>
            <person name="Li L."/>
            <person name="Zhao Y."/>
            <person name="Li B."/>
            <person name="Xie X."/>
        </authorList>
    </citation>
    <scope>NUCLEOTIDE SEQUENCE [LARGE SCALE GENOMIC DNA]</scope>
    <source>
        <strain evidence="1 2">ZF390</strain>
    </source>
</reference>
<dbReference type="EMBL" id="CP061172">
    <property type="protein sequence ID" value="QNR66166.1"/>
    <property type="molecule type" value="Genomic_DNA"/>
</dbReference>
<accession>A0A7H0Y508</accession>
<evidence type="ECO:0000313" key="2">
    <source>
        <dbReference type="Proteomes" id="UP000516384"/>
    </source>
</evidence>
<dbReference type="AlphaFoldDB" id="A0A7H0Y508"/>
<dbReference type="RefSeq" id="WP_190297673.1">
    <property type="nucleotide sequence ID" value="NZ_CP061172.1"/>
</dbReference>
<dbReference type="Proteomes" id="UP000516384">
    <property type="component" value="Chromosome"/>
</dbReference>
<name>A0A7H0Y508_9BACL</name>
<proteinExistence type="predicted"/>
<organism evidence="1 2">
    <name type="scientific">Paenibacillus peoriae</name>
    <dbReference type="NCBI Taxonomy" id="59893"/>
    <lineage>
        <taxon>Bacteria</taxon>
        <taxon>Bacillati</taxon>
        <taxon>Bacillota</taxon>
        <taxon>Bacilli</taxon>
        <taxon>Bacillales</taxon>
        <taxon>Paenibacillaceae</taxon>
        <taxon>Paenibacillus</taxon>
    </lineage>
</organism>
<sequence length="212" mass="24588">MTDKEIFNEVIQEGGMINPYFGQILENGIDFVPYIGKLVQTVKINRLIRRFKERDKKINFISDLAADSVLSSEYISQRIFPIIFSDLFEEHEDAKINLIFNGFENIFIEQNSNESVIINFYDMLRSLRYLDLKRLFYLAGLTEETITFVQGSDVHGLIRNIDRRLENNGLLNIKKTLKDIGGSDSDKDRKDVEISLYGKKFLKFILEGDGLQ</sequence>
<protein>
    <recommendedName>
        <fullName evidence="3">DUF4393 domain-containing protein</fullName>
    </recommendedName>
</protein>
<gene>
    <name evidence="1" type="ORF">IAQ67_20255</name>
</gene>
<evidence type="ECO:0000313" key="1">
    <source>
        <dbReference type="EMBL" id="QNR66166.1"/>
    </source>
</evidence>
<evidence type="ECO:0008006" key="3">
    <source>
        <dbReference type="Google" id="ProtNLM"/>
    </source>
</evidence>